<sequence>MSSSSTTTSDECRCACGKTQSATCGSGDDADEEGSGPRRELTPAGRRADARRPRCAASVVRWPAWKSRWLLLLMLLAMSSFVGAGSVYEAAINSPKSGGEFLAFCPKRASLTWRCSY</sequence>
<organism evidence="1 2">
    <name type="scientific">Eretmocerus hayati</name>
    <dbReference type="NCBI Taxonomy" id="131215"/>
    <lineage>
        <taxon>Eukaryota</taxon>
        <taxon>Metazoa</taxon>
        <taxon>Ecdysozoa</taxon>
        <taxon>Arthropoda</taxon>
        <taxon>Hexapoda</taxon>
        <taxon>Insecta</taxon>
        <taxon>Pterygota</taxon>
        <taxon>Neoptera</taxon>
        <taxon>Endopterygota</taxon>
        <taxon>Hymenoptera</taxon>
        <taxon>Apocrita</taxon>
        <taxon>Proctotrupomorpha</taxon>
        <taxon>Chalcidoidea</taxon>
        <taxon>Aphelinidae</taxon>
        <taxon>Aphelininae</taxon>
        <taxon>Eretmocerus</taxon>
    </lineage>
</organism>
<gene>
    <name evidence="1" type="ORF">QAD02_014400</name>
</gene>
<accession>A0ACC2P687</accession>
<dbReference type="EMBL" id="CM056742">
    <property type="protein sequence ID" value="KAJ8678613.1"/>
    <property type="molecule type" value="Genomic_DNA"/>
</dbReference>
<evidence type="ECO:0000313" key="1">
    <source>
        <dbReference type="EMBL" id="KAJ8678613.1"/>
    </source>
</evidence>
<comment type="caution">
    <text evidence="1">The sequence shown here is derived from an EMBL/GenBank/DDBJ whole genome shotgun (WGS) entry which is preliminary data.</text>
</comment>
<name>A0ACC2P687_9HYME</name>
<dbReference type="Proteomes" id="UP001239111">
    <property type="component" value="Chromosome 2"/>
</dbReference>
<keyword evidence="2" id="KW-1185">Reference proteome</keyword>
<proteinExistence type="predicted"/>
<reference evidence="1" key="1">
    <citation type="submission" date="2023-04" db="EMBL/GenBank/DDBJ databases">
        <title>A chromosome-level genome assembly of the parasitoid wasp Eretmocerus hayati.</title>
        <authorList>
            <person name="Zhong Y."/>
            <person name="Liu S."/>
            <person name="Liu Y."/>
        </authorList>
    </citation>
    <scope>NUCLEOTIDE SEQUENCE</scope>
    <source>
        <strain evidence="1">ZJU_SS_LIU_2023</strain>
    </source>
</reference>
<evidence type="ECO:0000313" key="2">
    <source>
        <dbReference type="Proteomes" id="UP001239111"/>
    </source>
</evidence>
<protein>
    <submittedName>
        <fullName evidence="1">Uncharacterized protein</fullName>
    </submittedName>
</protein>